<reference evidence="2 3" key="1">
    <citation type="journal article" date="2020" name="Int. J. Syst. Evol. Microbiol.">
        <title>Novel acetic acid bacteria from cider fermentations: Acetobacter conturbans sp. nov. and Acetobacter fallax sp. nov.</title>
        <authorList>
            <person name="Sombolestani A.S."/>
            <person name="Cleenwerck I."/>
            <person name="Cnockaert M."/>
            <person name="Borremans W."/>
            <person name="Wieme A.D."/>
            <person name="De Vuyst L."/>
            <person name="Vandamme P."/>
        </authorList>
    </citation>
    <scope>NUCLEOTIDE SEQUENCE [LARGE SCALE GENOMIC DNA]</scope>
    <source>
        <strain evidence="2 3">LMG 23848</strain>
    </source>
</reference>
<feature type="chain" id="PRO_5047346846" description="Cytoplasmic protein" evidence="1">
    <location>
        <begin position="28"/>
        <end position="141"/>
    </location>
</feature>
<evidence type="ECO:0000313" key="2">
    <source>
        <dbReference type="EMBL" id="NHO40052.1"/>
    </source>
</evidence>
<dbReference type="RefSeq" id="WP_173568040.1">
    <property type="nucleotide sequence ID" value="NZ_WOTE01000006.1"/>
</dbReference>
<keyword evidence="3" id="KW-1185">Reference proteome</keyword>
<accession>A0ABX0KMG0</accession>
<evidence type="ECO:0000256" key="1">
    <source>
        <dbReference type="SAM" id="SignalP"/>
    </source>
</evidence>
<proteinExistence type="predicted"/>
<name>A0ABX0KMG0_9PROT</name>
<organism evidence="2 3">
    <name type="scientific">Acetobacter ghanensis</name>
    <dbReference type="NCBI Taxonomy" id="431306"/>
    <lineage>
        <taxon>Bacteria</taxon>
        <taxon>Pseudomonadati</taxon>
        <taxon>Pseudomonadota</taxon>
        <taxon>Alphaproteobacteria</taxon>
        <taxon>Acetobacterales</taxon>
        <taxon>Acetobacteraceae</taxon>
        <taxon>Acetobacter</taxon>
    </lineage>
</organism>
<keyword evidence="1" id="KW-0732">Signal</keyword>
<comment type="caution">
    <text evidence="2">The sequence shown here is derived from an EMBL/GenBank/DDBJ whole genome shotgun (WGS) entry which is preliminary data.</text>
</comment>
<evidence type="ECO:0000313" key="3">
    <source>
        <dbReference type="Proteomes" id="UP000657200"/>
    </source>
</evidence>
<feature type="signal peptide" evidence="1">
    <location>
        <begin position="1"/>
        <end position="27"/>
    </location>
</feature>
<dbReference type="EMBL" id="WOTE01000006">
    <property type="protein sequence ID" value="NHO40052.1"/>
    <property type="molecule type" value="Genomic_DNA"/>
</dbReference>
<gene>
    <name evidence="2" type="ORF">GOB80_10255</name>
</gene>
<dbReference type="Proteomes" id="UP000657200">
    <property type="component" value="Unassembled WGS sequence"/>
</dbReference>
<protein>
    <recommendedName>
        <fullName evidence="4">Cytoplasmic protein</fullName>
    </recommendedName>
</protein>
<evidence type="ECO:0008006" key="4">
    <source>
        <dbReference type="Google" id="ProtNLM"/>
    </source>
</evidence>
<sequence length="141" mass="16581">MNRLLFFKITSLVLAIAMSSGLSECFAEEAVEKMFVCKNADFANRYWGYLNKKIPLNQKMNREYIDKIYEYLINDKEEVRDPQKDQCIWIEGKELSFFASDGYGALAVTDGMHDVWFKNKASFGWINSQFYSYLKRNYSIN</sequence>